<proteinExistence type="predicted"/>
<protein>
    <recommendedName>
        <fullName evidence="6">Nascent polypeptide-associated complex subunit alpha-like UBA domain-containing protein</fullName>
    </recommendedName>
</protein>
<comment type="caution">
    <text evidence="2">The sequence shown here is derived from an EMBL/GenBank/DDBJ whole genome shotgun (WGS) entry which is preliminary data.</text>
</comment>
<dbReference type="Proteomes" id="UP001160483">
    <property type="component" value="Unassembled WGS sequence"/>
</dbReference>
<feature type="region of interest" description="Disordered" evidence="1">
    <location>
        <begin position="193"/>
        <end position="236"/>
    </location>
</feature>
<evidence type="ECO:0000313" key="4">
    <source>
        <dbReference type="Proteomes" id="UP001158986"/>
    </source>
</evidence>
<evidence type="ECO:0000313" key="5">
    <source>
        <dbReference type="Proteomes" id="UP001160483"/>
    </source>
</evidence>
<feature type="region of interest" description="Disordered" evidence="1">
    <location>
        <begin position="1"/>
        <end position="20"/>
    </location>
</feature>
<evidence type="ECO:0008006" key="6">
    <source>
        <dbReference type="Google" id="ProtNLM"/>
    </source>
</evidence>
<dbReference type="EMBL" id="CAKKTJ010000320">
    <property type="protein sequence ID" value="CAH0479797.1"/>
    <property type="molecule type" value="Genomic_DNA"/>
</dbReference>
<feature type="compositionally biased region" description="Polar residues" evidence="1">
    <location>
        <begin position="10"/>
        <end position="20"/>
    </location>
</feature>
<evidence type="ECO:0000256" key="1">
    <source>
        <dbReference type="SAM" id="MobiDB-lite"/>
    </source>
</evidence>
<gene>
    <name evidence="3" type="ORF">PBS001_LOCUS5711</name>
    <name evidence="2" type="ORF">PBS003_LOCUS6431</name>
</gene>
<dbReference type="Proteomes" id="UP001158986">
    <property type="component" value="Unassembled WGS sequence"/>
</dbReference>
<sequence length="356" mass="40072">MEQRDKQLHANVSSAQTSFQHETISNELRVQQRVGSMLTRTGMSPSDHNIFFPWIPISTTIDHPVVPDAAVPLFNERRLDPLEWIELLEQTECLDYVSPDVEACIEIQSRMESNQELDLTGTEFISSPAIPKLPSLNTLPVEHSTVLKPIAHPQRNMPRRPGLREKFPRQQPLTEYNRRNYIFTAERLVKNKRPTRRNSSVTRKCLERPPPRSASRSLKFEVPQNTKPKGTRRKRVSWNGHPLSAKVLARGDCVSAMAVEKGAPIPGALAATKAEDSASRTAEARDVQVKDARTLLSRVGFAKVTEVVKGAVQKDAQRAAKEEDFVVVMELAERHHSRRKLSSFSSCCKCSSSRPV</sequence>
<name>A0AAU9KZS0_9STRA</name>
<dbReference type="AlphaFoldDB" id="A0AAU9KZS0"/>
<organism evidence="2 5">
    <name type="scientific">Peronospora belbahrii</name>
    <dbReference type="NCBI Taxonomy" id="622444"/>
    <lineage>
        <taxon>Eukaryota</taxon>
        <taxon>Sar</taxon>
        <taxon>Stramenopiles</taxon>
        <taxon>Oomycota</taxon>
        <taxon>Peronosporomycetes</taxon>
        <taxon>Peronosporales</taxon>
        <taxon>Peronosporaceae</taxon>
        <taxon>Peronospora</taxon>
    </lineage>
</organism>
<evidence type="ECO:0000313" key="3">
    <source>
        <dbReference type="EMBL" id="CAH0519176.1"/>
    </source>
</evidence>
<accession>A0AAU9KZS0</accession>
<reference evidence="2 4" key="1">
    <citation type="submission" date="2021-11" db="EMBL/GenBank/DDBJ databases">
        <authorList>
            <person name="Islam A."/>
            <person name="Islam S."/>
            <person name="Flora M.S."/>
            <person name="Rahman M."/>
            <person name="Ziaur R.M."/>
            <person name="Epstein J.H."/>
            <person name="Hassan M."/>
            <person name="Klassen M."/>
            <person name="Woodard K."/>
            <person name="Webb A."/>
            <person name="Webby R.J."/>
            <person name="El Zowalaty M.E."/>
        </authorList>
    </citation>
    <scope>NUCLEOTIDE SEQUENCE</scope>
    <source>
        <strain evidence="3">Pbs1</strain>
        <strain evidence="2">Pbs3</strain>
    </source>
</reference>
<evidence type="ECO:0000313" key="2">
    <source>
        <dbReference type="EMBL" id="CAH0479797.1"/>
    </source>
</evidence>
<keyword evidence="4" id="KW-1185">Reference proteome</keyword>
<dbReference type="EMBL" id="CAKLCB010000281">
    <property type="protein sequence ID" value="CAH0519176.1"/>
    <property type="molecule type" value="Genomic_DNA"/>
</dbReference>